<gene>
    <name evidence="1" type="ORF">HOC_10844</name>
</gene>
<comment type="caution">
    <text evidence="1">The sequence shown here is derived from an EMBL/GenBank/DDBJ whole genome shotgun (WGS) entry which is preliminary data.</text>
</comment>
<dbReference type="Gene3D" id="3.90.79.10">
    <property type="entry name" value="Nucleoside Triphosphate Pyrophosphohydrolase"/>
    <property type="match status" value="1"/>
</dbReference>
<keyword evidence="2" id="KW-1185">Reference proteome</keyword>
<accession>A0A059G6M9</accession>
<dbReference type="SUPFAM" id="SSF55811">
    <property type="entry name" value="Nudix"/>
    <property type="match status" value="1"/>
</dbReference>
<proteinExistence type="predicted"/>
<name>A0A059G6M9_9PROT</name>
<dbReference type="eggNOG" id="COG4112">
    <property type="taxonomic scope" value="Bacteria"/>
</dbReference>
<evidence type="ECO:0000313" key="2">
    <source>
        <dbReference type="Proteomes" id="UP000024942"/>
    </source>
</evidence>
<protein>
    <submittedName>
        <fullName evidence="1">Phosphoesterase (MutT family)-like protein</fullName>
    </submittedName>
</protein>
<evidence type="ECO:0000313" key="1">
    <source>
        <dbReference type="EMBL" id="KDA02487.1"/>
    </source>
</evidence>
<dbReference type="Proteomes" id="UP000024942">
    <property type="component" value="Unassembled WGS sequence"/>
</dbReference>
<reference evidence="1 2" key="1">
    <citation type="journal article" date="2014" name="Antonie Van Leeuwenhoek">
        <title>Hyphomonas beringensis sp. nov. and Hyphomonas chukchiensis sp. nov., isolated from surface seawater of the Bering Sea and Chukchi Sea.</title>
        <authorList>
            <person name="Li C."/>
            <person name="Lai Q."/>
            <person name="Li G."/>
            <person name="Dong C."/>
            <person name="Wang J."/>
            <person name="Liao Y."/>
            <person name="Shao Z."/>
        </authorList>
    </citation>
    <scope>NUCLEOTIDE SEQUENCE [LARGE SCALE GENOMIC DNA]</scope>
    <source>
        <strain evidence="1 2">SCH89</strain>
    </source>
</reference>
<dbReference type="AlphaFoldDB" id="A0A059G6M9"/>
<dbReference type="PATRIC" id="fig|1280953.3.peg.2188"/>
<sequence length="212" mass="23128">MPLIMAAASSGLPSFCQKTGFHFCDAEEIVDSIQTAGLWVGPRPILEGDSNFRQTIPYIVLRYGDKIVQYTRTASGGEGRLHGRTSIGLGGHIDLDDIVSINSQIDLPNTLANAAARELEEELGITEFQEQRWIGLLVDNESAVGRVHIGVVGLWTLRELPSGASEDAIGNVELCSLDRLLASKDVMETWSLMLLPEIESQLLKQPSRTRAA</sequence>
<dbReference type="InterPro" id="IPR015797">
    <property type="entry name" value="NUDIX_hydrolase-like_dom_sf"/>
</dbReference>
<dbReference type="RefSeq" id="WP_035538357.1">
    <property type="nucleotide sequence ID" value="NZ_ARYL01000014.1"/>
</dbReference>
<dbReference type="STRING" id="1280953.HOC_10844"/>
<organism evidence="1 2">
    <name type="scientific">Hyphomonas oceanitis SCH89</name>
    <dbReference type="NCBI Taxonomy" id="1280953"/>
    <lineage>
        <taxon>Bacteria</taxon>
        <taxon>Pseudomonadati</taxon>
        <taxon>Pseudomonadota</taxon>
        <taxon>Alphaproteobacteria</taxon>
        <taxon>Hyphomonadales</taxon>
        <taxon>Hyphomonadaceae</taxon>
        <taxon>Hyphomonas</taxon>
    </lineage>
</organism>
<dbReference type="OrthoDB" id="7605387at2"/>
<dbReference type="EMBL" id="ARYL01000014">
    <property type="protein sequence ID" value="KDA02487.1"/>
    <property type="molecule type" value="Genomic_DNA"/>
</dbReference>